<dbReference type="AlphaFoldDB" id="A0A857ILH3"/>
<dbReference type="Pfam" id="PF00120">
    <property type="entry name" value="Gln-synt_C"/>
    <property type="match status" value="1"/>
</dbReference>
<accession>A0A857ILH3</accession>
<gene>
    <name evidence="5" type="ORF">AhaeAN43_11315</name>
</gene>
<dbReference type="Proteomes" id="UP000463868">
    <property type="component" value="Chromosome"/>
</dbReference>
<reference evidence="5 6" key="1">
    <citation type="submission" date="2018-08" db="EMBL/GenBank/DDBJ databases">
        <title>Analysis of the genomic diversity of Mexican Acinetobacter haemolyticus clinical isolates.</title>
        <authorList>
            <person name="Castro-Jaimes S."/>
            <person name="Cevallos M.A."/>
        </authorList>
    </citation>
    <scope>NUCLEOTIDE SEQUENCE [LARGE SCALE GENOMIC DNA]</scope>
    <source>
        <strain evidence="5 6">AN43</strain>
    </source>
</reference>
<protein>
    <submittedName>
        <fullName evidence="5">Glutamine synthetase</fullName>
    </submittedName>
</protein>
<dbReference type="GO" id="GO:0004356">
    <property type="term" value="F:glutamine synthetase activity"/>
    <property type="evidence" value="ECO:0007669"/>
    <property type="project" value="InterPro"/>
</dbReference>
<dbReference type="SUPFAM" id="SSF54368">
    <property type="entry name" value="Glutamine synthetase, N-terminal domain"/>
    <property type="match status" value="1"/>
</dbReference>
<evidence type="ECO:0000259" key="4">
    <source>
        <dbReference type="PROSITE" id="PS51987"/>
    </source>
</evidence>
<organism evidence="5 6">
    <name type="scientific">Acinetobacter haemolyticus</name>
    <dbReference type="NCBI Taxonomy" id="29430"/>
    <lineage>
        <taxon>Bacteria</taxon>
        <taxon>Pseudomonadati</taxon>
        <taxon>Pseudomonadota</taxon>
        <taxon>Gammaproteobacteria</taxon>
        <taxon>Moraxellales</taxon>
        <taxon>Moraxellaceae</taxon>
        <taxon>Acinetobacter</taxon>
    </lineage>
</organism>
<dbReference type="SUPFAM" id="SSF55931">
    <property type="entry name" value="Glutamine synthetase/guanido kinase"/>
    <property type="match status" value="1"/>
</dbReference>
<comment type="similarity">
    <text evidence="2 3">Belongs to the glutamine synthetase family.</text>
</comment>
<evidence type="ECO:0000313" key="5">
    <source>
        <dbReference type="EMBL" id="QHI13923.1"/>
    </source>
</evidence>
<feature type="domain" description="GS catalytic" evidence="4">
    <location>
        <begin position="145"/>
        <end position="467"/>
    </location>
</feature>
<dbReference type="SMART" id="SM01230">
    <property type="entry name" value="Gln-synt_C"/>
    <property type="match status" value="1"/>
</dbReference>
<dbReference type="RefSeq" id="WP_160126638.1">
    <property type="nucleotide sequence ID" value="NZ_CP031972.1"/>
</dbReference>
<dbReference type="GO" id="GO:0006598">
    <property type="term" value="P:polyamine catabolic process"/>
    <property type="evidence" value="ECO:0007669"/>
    <property type="project" value="TreeGrafter"/>
</dbReference>
<dbReference type="InterPro" id="IPR008146">
    <property type="entry name" value="Gln_synth_cat_dom"/>
</dbReference>
<dbReference type="InterPro" id="IPR036651">
    <property type="entry name" value="Gln_synt_N_sf"/>
</dbReference>
<evidence type="ECO:0000313" key="6">
    <source>
        <dbReference type="Proteomes" id="UP000463868"/>
    </source>
</evidence>
<dbReference type="InterPro" id="IPR014746">
    <property type="entry name" value="Gln_synth/guanido_kin_cat_dom"/>
</dbReference>
<proteinExistence type="inferred from homology"/>
<evidence type="ECO:0000256" key="1">
    <source>
        <dbReference type="ARBA" id="ARBA00022598"/>
    </source>
</evidence>
<evidence type="ECO:0000256" key="3">
    <source>
        <dbReference type="RuleBase" id="RU000384"/>
    </source>
</evidence>
<name>A0A857ILH3_ACIHA</name>
<keyword evidence="1" id="KW-0436">Ligase</keyword>
<dbReference type="Gene3D" id="3.30.590.10">
    <property type="entry name" value="Glutamine synthetase/guanido kinase, catalytic domain"/>
    <property type="match status" value="1"/>
</dbReference>
<dbReference type="PANTHER" id="PTHR43785">
    <property type="entry name" value="GAMMA-GLUTAMYLPUTRESCINE SYNTHETASE"/>
    <property type="match status" value="1"/>
</dbReference>
<dbReference type="EMBL" id="CP031976">
    <property type="protein sequence ID" value="QHI13923.1"/>
    <property type="molecule type" value="Genomic_DNA"/>
</dbReference>
<sequence length="467" mass="52602">MSTALMLKNKEKSIKIEMPFNTQSLNNVESALFLEEVKNYLCSYPNTKHIDICLHDINGHIRGKRIDISCLNKLADGCYFPLSVYAMSLDGKVIEETGLGKFIGEPDFLCKPILGSLKPCPTDPEHNAQLFLTMKDNECDCQFEPRNLLKGILSKLHEKNYYPCMAAELEFYLFNNNGSESEIATNSQCFDINTPSGYQDVLDEVERIAVLQGINITGVVAESSSGQYEINIRHSDDVLELCDQVMLLKRTVKQVALKHGLSASFLAKPDMHKAGSGMHFHMSILDQNQQNIFSTEVKDLLSPQLLKVISGLILLLPSSMAVNAPNVNSFRRFRIGNHVPLEANWGVNNRNVAIRIPCSDTANQRLEYRVAGADCNPYLTVAMILMGTLHGLTQNLEVPKQANQLKRKEEHIFLTTNQLEALALFKGNNIIKEYLGKDFIDLWCTVKHAEYQNIYNQITAIEQNWDI</sequence>
<dbReference type="GO" id="GO:0006542">
    <property type="term" value="P:glutamine biosynthetic process"/>
    <property type="evidence" value="ECO:0007669"/>
    <property type="project" value="InterPro"/>
</dbReference>
<evidence type="ECO:0000256" key="2">
    <source>
        <dbReference type="PROSITE-ProRule" id="PRU01331"/>
    </source>
</evidence>
<dbReference type="PROSITE" id="PS51987">
    <property type="entry name" value="GS_CATALYTIC"/>
    <property type="match status" value="1"/>
</dbReference>
<dbReference type="PANTHER" id="PTHR43785:SF12">
    <property type="entry name" value="TYPE-1 GLUTAMINE SYNTHETASE 2"/>
    <property type="match status" value="1"/>
</dbReference>